<sequence>MSEHNHNHDHEHGHDHVTIIDEQGNEILHEILFTFESEDFGKSYVLLYPAGIPEDEDVELQAFSYVESEEGMEGELLPIETEEEWDMVEEVLNTFLADEEE</sequence>
<dbReference type="InterPro" id="IPR009711">
    <property type="entry name" value="UPF0473"/>
</dbReference>
<accession>A0A1H9LJU2</accession>
<protein>
    <recommendedName>
        <fullName evidence="2">UPF0473 protein SAMN05421767_1201</fullName>
    </recommendedName>
</protein>
<dbReference type="RefSeq" id="WP_089746714.1">
    <property type="nucleotide sequence ID" value="NZ_FOGF01000020.1"/>
</dbReference>
<dbReference type="EMBL" id="FOGF01000020">
    <property type="protein sequence ID" value="SER11761.1"/>
    <property type="molecule type" value="Genomic_DNA"/>
</dbReference>
<dbReference type="OrthoDB" id="2086132at2"/>
<keyword evidence="4" id="KW-1185">Reference proteome</keyword>
<dbReference type="PANTHER" id="PTHR40066">
    <property type="entry name" value="UPF0473 PROTEIN CBO2561/CLC_2432"/>
    <property type="match status" value="1"/>
</dbReference>
<comment type="similarity">
    <text evidence="1 2">Belongs to the UPF0473 family.</text>
</comment>
<reference evidence="3 4" key="1">
    <citation type="submission" date="2016-10" db="EMBL/GenBank/DDBJ databases">
        <authorList>
            <person name="de Groot N.N."/>
        </authorList>
    </citation>
    <scope>NUCLEOTIDE SEQUENCE [LARGE SCALE GENOMIC DNA]</scope>
    <source>
        <strain evidence="3 4">DSM 15827</strain>
    </source>
</reference>
<dbReference type="NCBIfam" id="NF010221">
    <property type="entry name" value="PRK13678.2-4"/>
    <property type="match status" value="1"/>
</dbReference>
<evidence type="ECO:0000256" key="2">
    <source>
        <dbReference type="HAMAP-Rule" id="MF_01448"/>
    </source>
</evidence>
<gene>
    <name evidence="3" type="ORF">SAMN05421767_1201</name>
</gene>
<dbReference type="NCBIfam" id="NF010215">
    <property type="entry name" value="PRK13678.1-2"/>
    <property type="match status" value="1"/>
</dbReference>
<evidence type="ECO:0000313" key="4">
    <source>
        <dbReference type="Proteomes" id="UP000198556"/>
    </source>
</evidence>
<evidence type="ECO:0000256" key="1">
    <source>
        <dbReference type="ARBA" id="ARBA00008439"/>
    </source>
</evidence>
<evidence type="ECO:0000313" key="3">
    <source>
        <dbReference type="EMBL" id="SER11761.1"/>
    </source>
</evidence>
<dbReference type="STRING" id="137733.SAMN05421767_1201"/>
<dbReference type="Proteomes" id="UP000198556">
    <property type="component" value="Unassembled WGS sequence"/>
</dbReference>
<name>A0A1H9LJU2_9LACT</name>
<organism evidence="3 4">
    <name type="scientific">Granulicatella balaenopterae</name>
    <dbReference type="NCBI Taxonomy" id="137733"/>
    <lineage>
        <taxon>Bacteria</taxon>
        <taxon>Bacillati</taxon>
        <taxon>Bacillota</taxon>
        <taxon>Bacilli</taxon>
        <taxon>Lactobacillales</taxon>
        <taxon>Carnobacteriaceae</taxon>
        <taxon>Granulicatella</taxon>
    </lineage>
</organism>
<dbReference type="NCBIfam" id="NF010217">
    <property type="entry name" value="PRK13678.1-4"/>
    <property type="match status" value="1"/>
</dbReference>
<dbReference type="Pfam" id="PF06949">
    <property type="entry name" value="DUF1292"/>
    <property type="match status" value="1"/>
</dbReference>
<dbReference type="AlphaFoldDB" id="A0A1H9LJU2"/>
<proteinExistence type="inferred from homology"/>
<dbReference type="HAMAP" id="MF_01448">
    <property type="entry name" value="UPF0473"/>
    <property type="match status" value="1"/>
</dbReference>
<dbReference type="PANTHER" id="PTHR40066:SF1">
    <property type="entry name" value="UPF0473 PROTEIN CBO2561_CLC_2432"/>
    <property type="match status" value="1"/>
</dbReference>